<protein>
    <recommendedName>
        <fullName evidence="4 9">Thiopurine S-methyltransferase</fullName>
        <ecNumber evidence="4 9">2.1.1.67</ecNumber>
    </recommendedName>
    <alternativeName>
        <fullName evidence="9">Thiopurine methyltransferase</fullName>
    </alternativeName>
</protein>
<organism evidence="10 11">
    <name type="scientific">Xanthomonas campestris pv. campestris (strain B100)</name>
    <dbReference type="NCBI Taxonomy" id="509169"/>
    <lineage>
        <taxon>Bacteria</taxon>
        <taxon>Pseudomonadati</taxon>
        <taxon>Pseudomonadota</taxon>
        <taxon>Gammaproteobacteria</taxon>
        <taxon>Lysobacterales</taxon>
        <taxon>Lysobacteraceae</taxon>
        <taxon>Xanthomonas</taxon>
    </lineage>
</organism>
<keyword evidence="6 9" id="KW-0489">Methyltransferase</keyword>
<dbReference type="Pfam" id="PF05724">
    <property type="entry name" value="TPMT"/>
    <property type="match status" value="1"/>
</dbReference>
<evidence type="ECO:0000256" key="4">
    <source>
        <dbReference type="ARBA" id="ARBA00011905"/>
    </source>
</evidence>
<evidence type="ECO:0000256" key="2">
    <source>
        <dbReference type="ARBA" id="ARBA00004496"/>
    </source>
</evidence>
<dbReference type="Proteomes" id="UP000001188">
    <property type="component" value="Chromosome"/>
</dbReference>
<keyword evidence="5 9" id="KW-0963">Cytoplasm</keyword>
<evidence type="ECO:0000256" key="9">
    <source>
        <dbReference type="HAMAP-Rule" id="MF_00812"/>
    </source>
</evidence>
<evidence type="ECO:0000313" key="10">
    <source>
        <dbReference type="EMBL" id="CAP52264.1"/>
    </source>
</evidence>
<dbReference type="InterPro" id="IPR008854">
    <property type="entry name" value="TPMT"/>
</dbReference>
<dbReference type="HOGENOM" id="CLU_085515_1_0_6"/>
<dbReference type="InterPro" id="IPR022474">
    <property type="entry name" value="Thiopur_S-MeTfrase_Se/Te_detox"/>
</dbReference>
<evidence type="ECO:0000256" key="1">
    <source>
        <dbReference type="ARBA" id="ARBA00000903"/>
    </source>
</evidence>
<dbReference type="SUPFAM" id="SSF53335">
    <property type="entry name" value="S-adenosyl-L-methionine-dependent methyltransferases"/>
    <property type="match status" value="1"/>
</dbReference>
<evidence type="ECO:0000256" key="7">
    <source>
        <dbReference type="ARBA" id="ARBA00022679"/>
    </source>
</evidence>
<accession>B0RW46</accession>
<comment type="similarity">
    <text evidence="3 9">Belongs to the class I-like SAM-binding methyltransferase superfamily. TPMT family.</text>
</comment>
<dbReference type="PANTHER" id="PTHR10259">
    <property type="entry name" value="THIOPURINE S-METHYLTRANSFERASE"/>
    <property type="match status" value="1"/>
</dbReference>
<dbReference type="HAMAP" id="MF_00812">
    <property type="entry name" value="Thiopur_methtran"/>
    <property type="match status" value="1"/>
</dbReference>
<dbReference type="GO" id="GO:0032259">
    <property type="term" value="P:methylation"/>
    <property type="evidence" value="ECO:0007669"/>
    <property type="project" value="UniProtKB-KW"/>
</dbReference>
<gene>
    <name evidence="9" type="primary">tpm</name>
    <name evidence="10" type="ORF">XCCB100_2903</name>
</gene>
<keyword evidence="7 9" id="KW-0808">Transferase</keyword>
<dbReference type="KEGG" id="xca:xcc-b100_2903"/>
<dbReference type="GO" id="GO:0008119">
    <property type="term" value="F:thiopurine S-methyltransferase activity"/>
    <property type="evidence" value="ECO:0007669"/>
    <property type="project" value="UniProtKB-UniRule"/>
</dbReference>
<dbReference type="NCBIfam" id="TIGR03840">
    <property type="entry name" value="TMPT_Se_Te"/>
    <property type="match status" value="1"/>
</dbReference>
<proteinExistence type="inferred from homology"/>
<evidence type="ECO:0000256" key="3">
    <source>
        <dbReference type="ARBA" id="ARBA00008145"/>
    </source>
</evidence>
<dbReference type="AlphaFoldDB" id="B0RW46"/>
<dbReference type="PANTHER" id="PTHR10259:SF11">
    <property type="entry name" value="THIOPURINE S-METHYLTRANSFERASE"/>
    <property type="match status" value="1"/>
</dbReference>
<feature type="binding site" evidence="9">
    <location>
        <position position="170"/>
    </location>
    <ligand>
        <name>S-adenosyl-L-methionine</name>
        <dbReference type="ChEBI" id="CHEBI:59789"/>
    </ligand>
</feature>
<name>B0RW46_XANCB</name>
<feature type="binding site" evidence="9">
    <location>
        <position position="113"/>
    </location>
    <ligand>
        <name>S-adenosyl-L-methionine</name>
        <dbReference type="ChEBI" id="CHEBI:59789"/>
    </ligand>
</feature>
<sequence>MVGVHGASSARRGCPMRCCLIGSFSICNVTAIPDITSLVNARQQDNIMDTDFWLQRWQDGQTGFHEDEVMPLLQKHWPALQLPAHARVLVPLCGKTLDLHWLAAQGHRVLGVEISPLAVTQFFDDAGLQPQRHTSRAGEHCIAGPIEIICGDAFTLDASVLGDCTAVYDRAALVALPAALRQRYLETVYARLPAGCRGLLITLDYPQAEKAGPPFSVDAAEVHALFGTQWKVQELEHRDILDQEPRFRADGVTALSTGVYRLQRD</sequence>
<dbReference type="EMBL" id="AM920689">
    <property type="protein sequence ID" value="CAP52264.1"/>
    <property type="molecule type" value="Genomic_DNA"/>
</dbReference>
<keyword evidence="8 9" id="KW-0949">S-adenosyl-L-methionine</keyword>
<dbReference type="GO" id="GO:0010038">
    <property type="term" value="P:response to metal ion"/>
    <property type="evidence" value="ECO:0007669"/>
    <property type="project" value="InterPro"/>
</dbReference>
<feature type="binding site" evidence="9">
    <location>
        <position position="92"/>
    </location>
    <ligand>
        <name>S-adenosyl-L-methionine</name>
        <dbReference type="ChEBI" id="CHEBI:59789"/>
    </ligand>
</feature>
<comment type="subcellular location">
    <subcellularLocation>
        <location evidence="2 9">Cytoplasm</location>
    </subcellularLocation>
</comment>
<evidence type="ECO:0000256" key="6">
    <source>
        <dbReference type="ARBA" id="ARBA00022603"/>
    </source>
</evidence>
<dbReference type="InterPro" id="IPR029063">
    <property type="entry name" value="SAM-dependent_MTases_sf"/>
</dbReference>
<feature type="binding site" evidence="9">
    <location>
        <position position="57"/>
    </location>
    <ligand>
        <name>S-adenosyl-L-methionine</name>
        <dbReference type="ChEBI" id="CHEBI:59789"/>
    </ligand>
</feature>
<dbReference type="NCBIfam" id="NF009732">
    <property type="entry name" value="PRK13255.1"/>
    <property type="match status" value="1"/>
</dbReference>
<dbReference type="FunFam" id="3.40.50.150:FF:000101">
    <property type="entry name" value="Thiopurine S-methyltransferase"/>
    <property type="match status" value="1"/>
</dbReference>
<evidence type="ECO:0000256" key="8">
    <source>
        <dbReference type="ARBA" id="ARBA00022691"/>
    </source>
</evidence>
<evidence type="ECO:0000256" key="5">
    <source>
        <dbReference type="ARBA" id="ARBA00022490"/>
    </source>
</evidence>
<dbReference type="Gene3D" id="3.40.50.150">
    <property type="entry name" value="Vaccinia Virus protein VP39"/>
    <property type="match status" value="1"/>
</dbReference>
<dbReference type="PIRSF" id="PIRSF023956">
    <property type="entry name" value="Thiopurine_S-methyltransferase"/>
    <property type="match status" value="1"/>
</dbReference>
<dbReference type="GO" id="GO:0005737">
    <property type="term" value="C:cytoplasm"/>
    <property type="evidence" value="ECO:0007669"/>
    <property type="project" value="UniProtKB-SubCell"/>
</dbReference>
<dbReference type="PROSITE" id="PS51585">
    <property type="entry name" value="SAM_MT_TPMT"/>
    <property type="match status" value="1"/>
</dbReference>
<reference evidence="10 11" key="1">
    <citation type="journal article" date="2008" name="J. Biotechnol.">
        <title>The genome of Xanthomonas campestris pv. campestris B100 and its use for the reconstruction of metabolic pathways involved in xanthan biosynthesis.</title>
        <authorList>
            <person name="Vorholter F.J."/>
            <person name="Schneiker S."/>
            <person name="Goesmann A."/>
            <person name="Krause L."/>
            <person name="Bekel T."/>
            <person name="Kaiser O."/>
            <person name="Linke B."/>
            <person name="Patschkowski T."/>
            <person name="Ruckert C."/>
            <person name="Schmid J."/>
            <person name="Sidhu V.K."/>
            <person name="Sieber V."/>
            <person name="Tauch A."/>
            <person name="Watt S.A."/>
            <person name="Weisshaar B."/>
            <person name="Becker A."/>
            <person name="Niehaus K."/>
            <person name="Puhler A."/>
        </authorList>
    </citation>
    <scope>NUCLEOTIDE SEQUENCE [LARGE SCALE GENOMIC DNA]</scope>
    <source>
        <strain evidence="10 11">B100</strain>
    </source>
</reference>
<dbReference type="EC" id="2.1.1.67" evidence="4 9"/>
<dbReference type="InterPro" id="IPR025835">
    <property type="entry name" value="Thiopurine_S-MeTrfase"/>
</dbReference>
<evidence type="ECO:0000313" key="11">
    <source>
        <dbReference type="Proteomes" id="UP000001188"/>
    </source>
</evidence>
<comment type="catalytic activity">
    <reaction evidence="1 9">
        <text>S-adenosyl-L-methionine + a thiopurine = S-adenosyl-L-homocysteine + a thiopurine S-methylether.</text>
        <dbReference type="EC" id="2.1.1.67"/>
    </reaction>
</comment>